<dbReference type="PROSITE" id="PS51257">
    <property type="entry name" value="PROKAR_LIPOPROTEIN"/>
    <property type="match status" value="1"/>
</dbReference>
<dbReference type="Proteomes" id="UP001241472">
    <property type="component" value="Unassembled WGS sequence"/>
</dbReference>
<organism evidence="2 3">
    <name type="scientific">Neorhizobium huautlense</name>
    <dbReference type="NCBI Taxonomy" id="67774"/>
    <lineage>
        <taxon>Bacteria</taxon>
        <taxon>Pseudomonadati</taxon>
        <taxon>Pseudomonadota</taxon>
        <taxon>Alphaproteobacteria</taxon>
        <taxon>Hyphomicrobiales</taxon>
        <taxon>Rhizobiaceae</taxon>
        <taxon>Rhizobium/Agrobacterium group</taxon>
        <taxon>Neorhizobium</taxon>
    </lineage>
</organism>
<accession>A0ABT9PUR9</accession>
<feature type="chain" id="PRO_5045881236" description="Secreted protein" evidence="1">
    <location>
        <begin position="24"/>
        <end position="69"/>
    </location>
</feature>
<evidence type="ECO:0000313" key="2">
    <source>
        <dbReference type="EMBL" id="MDP9838217.1"/>
    </source>
</evidence>
<evidence type="ECO:0000313" key="3">
    <source>
        <dbReference type="Proteomes" id="UP001241472"/>
    </source>
</evidence>
<keyword evidence="1" id="KW-0732">Signal</keyword>
<evidence type="ECO:0008006" key="4">
    <source>
        <dbReference type="Google" id="ProtNLM"/>
    </source>
</evidence>
<name>A0ABT9PUR9_9HYPH</name>
<feature type="signal peptide" evidence="1">
    <location>
        <begin position="1"/>
        <end position="23"/>
    </location>
</feature>
<gene>
    <name evidence="2" type="ORF">J2T09_002984</name>
</gene>
<dbReference type="RefSeq" id="WP_306835890.1">
    <property type="nucleotide sequence ID" value="NZ_JAUSRF010000009.1"/>
</dbReference>
<reference evidence="2 3" key="1">
    <citation type="submission" date="2023-07" db="EMBL/GenBank/DDBJ databases">
        <title>Sorghum-associated microbial communities from plants grown in Nebraska, USA.</title>
        <authorList>
            <person name="Schachtman D."/>
        </authorList>
    </citation>
    <scope>NUCLEOTIDE SEQUENCE [LARGE SCALE GENOMIC DNA]</scope>
    <source>
        <strain evidence="2 3">DS1307</strain>
    </source>
</reference>
<comment type="caution">
    <text evidence="2">The sequence shown here is derived from an EMBL/GenBank/DDBJ whole genome shotgun (WGS) entry which is preliminary data.</text>
</comment>
<proteinExistence type="predicted"/>
<protein>
    <recommendedName>
        <fullName evidence="4">Secreted protein</fullName>
    </recommendedName>
</protein>
<keyword evidence="3" id="KW-1185">Reference proteome</keyword>
<evidence type="ECO:0000256" key="1">
    <source>
        <dbReference type="SAM" id="SignalP"/>
    </source>
</evidence>
<dbReference type="EMBL" id="JAUSRF010000009">
    <property type="protein sequence ID" value="MDP9838217.1"/>
    <property type="molecule type" value="Genomic_DNA"/>
</dbReference>
<sequence>MKSFFGYLLFIATLIACGLAVDAALSSFTIGERAQGGYDGAGISRDASEAVAEAEKAVGRLDAGERNDD</sequence>